<evidence type="ECO:0000313" key="3">
    <source>
        <dbReference type="EMBL" id="GAA4159383.1"/>
    </source>
</evidence>
<evidence type="ECO:0000256" key="1">
    <source>
        <dbReference type="ARBA" id="ARBA00008791"/>
    </source>
</evidence>
<dbReference type="RefSeq" id="WP_344791004.1">
    <property type="nucleotide sequence ID" value="NZ_BAABBV010000001.1"/>
</dbReference>
<proteinExistence type="inferred from homology"/>
<dbReference type="Gene3D" id="3.40.50.620">
    <property type="entry name" value="HUPs"/>
    <property type="match status" value="1"/>
</dbReference>
<keyword evidence="4" id="KW-1185">Reference proteome</keyword>
<dbReference type="InterPro" id="IPR006016">
    <property type="entry name" value="UspA"/>
</dbReference>
<evidence type="ECO:0000259" key="2">
    <source>
        <dbReference type="Pfam" id="PF00582"/>
    </source>
</evidence>
<dbReference type="PANTHER" id="PTHR46553">
    <property type="entry name" value="ADENINE NUCLEOTIDE ALPHA HYDROLASES-LIKE SUPERFAMILY PROTEIN"/>
    <property type="match status" value="1"/>
</dbReference>
<accession>A0ABP7ZIW3</accession>
<sequence>MNEHTTVNRELVVGIDGSAAAIGALREGLRLAQALGCKVRVITAWNWPVGQGFVPGPPINWNPEADSLEILATALSKVEIPEGVEVVTQSVYGDAADILIEASRHAEMVVTGSTGAGMARALFLGSVSTRVAQRAACPVLVWRPMASPLEMVTPAETAAEAEMTLSS</sequence>
<dbReference type="Proteomes" id="UP001415169">
    <property type="component" value="Unassembled WGS sequence"/>
</dbReference>
<reference evidence="3" key="2">
    <citation type="submission" date="2023-12" db="EMBL/GenBank/DDBJ databases">
        <authorList>
            <person name="Sun Q."/>
            <person name="Inoue M."/>
        </authorList>
    </citation>
    <scope>NUCLEOTIDE SEQUENCE</scope>
    <source>
        <strain evidence="3">JCM 17590</strain>
    </source>
</reference>
<dbReference type="PRINTS" id="PR01438">
    <property type="entry name" value="UNVRSLSTRESS"/>
</dbReference>
<dbReference type="CDD" id="cd00293">
    <property type="entry name" value="USP-like"/>
    <property type="match status" value="1"/>
</dbReference>
<feature type="domain" description="UspA" evidence="2">
    <location>
        <begin position="9"/>
        <end position="142"/>
    </location>
</feature>
<dbReference type="Pfam" id="PF00582">
    <property type="entry name" value="Usp"/>
    <property type="match status" value="1"/>
</dbReference>
<dbReference type="InterPro" id="IPR006015">
    <property type="entry name" value="Universal_stress_UspA"/>
</dbReference>
<comment type="similarity">
    <text evidence="1">Belongs to the universal stress protein A family.</text>
</comment>
<name>A0ABP7ZIW3_9MICO</name>
<dbReference type="InterPro" id="IPR014729">
    <property type="entry name" value="Rossmann-like_a/b/a_fold"/>
</dbReference>
<protein>
    <submittedName>
        <fullName evidence="3">Universal stress protein</fullName>
    </submittedName>
</protein>
<comment type="caution">
    <text evidence="3">The sequence shown here is derived from an EMBL/GenBank/DDBJ whole genome shotgun (WGS) entry which is preliminary data.</text>
</comment>
<dbReference type="SUPFAM" id="SSF52402">
    <property type="entry name" value="Adenine nucleotide alpha hydrolases-like"/>
    <property type="match status" value="1"/>
</dbReference>
<organism evidence="3 4">
    <name type="scientific">Gryllotalpicola daejeonensis</name>
    <dbReference type="NCBI Taxonomy" id="993087"/>
    <lineage>
        <taxon>Bacteria</taxon>
        <taxon>Bacillati</taxon>
        <taxon>Actinomycetota</taxon>
        <taxon>Actinomycetes</taxon>
        <taxon>Micrococcales</taxon>
        <taxon>Microbacteriaceae</taxon>
        <taxon>Gryllotalpicola</taxon>
    </lineage>
</organism>
<reference evidence="3" key="1">
    <citation type="journal article" date="2014" name="Int. J. Syst. Evol. Microbiol.">
        <title>Complete genome of a new Firmicutes species belonging to the dominant human colonic microbiota ('Ruminococcus bicirculans') reveals two chromosomes and a selective capacity to utilize plant glucans.</title>
        <authorList>
            <consortium name="NISC Comparative Sequencing Program"/>
            <person name="Wegmann U."/>
            <person name="Louis P."/>
            <person name="Goesmann A."/>
            <person name="Henrissat B."/>
            <person name="Duncan S.H."/>
            <person name="Flint H.J."/>
        </authorList>
    </citation>
    <scope>NUCLEOTIDE SEQUENCE</scope>
    <source>
        <strain evidence="3">JCM 17590</strain>
    </source>
</reference>
<dbReference type="PANTHER" id="PTHR46553:SF3">
    <property type="entry name" value="ADENINE NUCLEOTIDE ALPHA HYDROLASES-LIKE SUPERFAMILY PROTEIN"/>
    <property type="match status" value="1"/>
</dbReference>
<dbReference type="EMBL" id="BAABBV010000001">
    <property type="protein sequence ID" value="GAA4159383.1"/>
    <property type="molecule type" value="Genomic_DNA"/>
</dbReference>
<evidence type="ECO:0000313" key="4">
    <source>
        <dbReference type="Proteomes" id="UP001415169"/>
    </source>
</evidence>
<gene>
    <name evidence="3" type="ORF">GCM10022286_13690</name>
</gene>